<evidence type="ECO:0008006" key="4">
    <source>
        <dbReference type="Google" id="ProtNLM"/>
    </source>
</evidence>
<evidence type="ECO:0000313" key="3">
    <source>
        <dbReference type="Proteomes" id="UP000624244"/>
    </source>
</evidence>
<feature type="chain" id="PRO_5034152985" description="Secreted protein" evidence="1">
    <location>
        <begin position="30"/>
        <end position="59"/>
    </location>
</feature>
<evidence type="ECO:0000313" key="2">
    <source>
        <dbReference type="EMBL" id="KAF5853714.1"/>
    </source>
</evidence>
<accession>A0A8H5ZSX1</accession>
<feature type="signal peptide" evidence="1">
    <location>
        <begin position="1"/>
        <end position="29"/>
    </location>
</feature>
<organism evidence="2 3">
    <name type="scientific">Cochliobolus sativus</name>
    <name type="common">Common root rot and spot blotch fungus</name>
    <name type="synonym">Bipolaris sorokiniana</name>
    <dbReference type="NCBI Taxonomy" id="45130"/>
    <lineage>
        <taxon>Eukaryota</taxon>
        <taxon>Fungi</taxon>
        <taxon>Dikarya</taxon>
        <taxon>Ascomycota</taxon>
        <taxon>Pezizomycotina</taxon>
        <taxon>Dothideomycetes</taxon>
        <taxon>Pleosporomycetidae</taxon>
        <taxon>Pleosporales</taxon>
        <taxon>Pleosporineae</taxon>
        <taxon>Pleosporaceae</taxon>
        <taxon>Bipolaris</taxon>
    </lineage>
</organism>
<reference evidence="2" key="1">
    <citation type="submission" date="2019-11" db="EMBL/GenBank/DDBJ databases">
        <title>Bipolaris sorokiniana Genome sequencing.</title>
        <authorList>
            <person name="Wang H."/>
        </authorList>
    </citation>
    <scope>NUCLEOTIDE SEQUENCE</scope>
</reference>
<comment type="caution">
    <text evidence="2">The sequence shown here is derived from an EMBL/GenBank/DDBJ whole genome shotgun (WGS) entry which is preliminary data.</text>
</comment>
<evidence type="ECO:0000256" key="1">
    <source>
        <dbReference type="SAM" id="SignalP"/>
    </source>
</evidence>
<keyword evidence="1" id="KW-0732">Signal</keyword>
<protein>
    <recommendedName>
        <fullName evidence="4">Secreted protein</fullName>
    </recommendedName>
</protein>
<name>A0A8H5ZSX1_COCSA</name>
<dbReference type="AlphaFoldDB" id="A0A8H5ZSX1"/>
<dbReference type="EMBL" id="WNKQ01000001">
    <property type="protein sequence ID" value="KAF5853714.1"/>
    <property type="molecule type" value="Genomic_DNA"/>
</dbReference>
<sequence>MPLLLAYHRVHSLVCLLFFILHSPYSVLSRNTLLKCTYCTETTRGTAAIHGFVHCDSDT</sequence>
<dbReference type="Proteomes" id="UP000624244">
    <property type="component" value="Unassembled WGS sequence"/>
</dbReference>
<gene>
    <name evidence="2" type="ORF">GGP41_006490</name>
</gene>
<proteinExistence type="predicted"/>